<protein>
    <submittedName>
        <fullName evidence="2">Uncharacterized protein</fullName>
    </submittedName>
</protein>
<gene>
    <name evidence="2" type="ORF">SSOG_00899</name>
</gene>
<proteinExistence type="predicted"/>
<name>D9WFV1_9ACTN</name>
<feature type="region of interest" description="Disordered" evidence="1">
    <location>
        <begin position="1"/>
        <end position="23"/>
    </location>
</feature>
<evidence type="ECO:0000313" key="3">
    <source>
        <dbReference type="Proteomes" id="UP000003963"/>
    </source>
</evidence>
<dbReference type="AlphaFoldDB" id="D9WFV1"/>
<keyword evidence="3" id="KW-1185">Reference proteome</keyword>
<evidence type="ECO:0000256" key="1">
    <source>
        <dbReference type="SAM" id="MobiDB-lite"/>
    </source>
</evidence>
<organism evidence="2 3">
    <name type="scientific">Streptomyces himastatinicus ATCC 53653</name>
    <dbReference type="NCBI Taxonomy" id="457427"/>
    <lineage>
        <taxon>Bacteria</taxon>
        <taxon>Bacillati</taxon>
        <taxon>Actinomycetota</taxon>
        <taxon>Actinomycetes</taxon>
        <taxon>Kitasatosporales</taxon>
        <taxon>Streptomycetaceae</taxon>
        <taxon>Streptomyces</taxon>
        <taxon>Streptomyces violaceusniger group</taxon>
    </lineage>
</organism>
<accession>D9WFV1</accession>
<dbReference type="EMBL" id="GG657754">
    <property type="protein sequence ID" value="EFL21187.1"/>
    <property type="molecule type" value="Genomic_DNA"/>
</dbReference>
<dbReference type="Proteomes" id="UP000003963">
    <property type="component" value="Unassembled WGS sequence"/>
</dbReference>
<reference evidence="2 3" key="1">
    <citation type="submission" date="2009-02" db="EMBL/GenBank/DDBJ databases">
        <title>Annotation of Streptomyces hygroscopicus strain ATCC 53653.</title>
        <authorList>
            <consortium name="The Broad Institute Genome Sequencing Platform"/>
            <consortium name="Broad Institute Microbial Sequencing Center"/>
            <person name="Fischbach M."/>
            <person name="Godfrey P."/>
            <person name="Ward D."/>
            <person name="Young S."/>
            <person name="Zeng Q."/>
            <person name="Koehrsen M."/>
            <person name="Alvarado L."/>
            <person name="Berlin A.M."/>
            <person name="Bochicchio J."/>
            <person name="Borenstein D."/>
            <person name="Chapman S.B."/>
            <person name="Chen Z."/>
            <person name="Engels R."/>
            <person name="Freedman E."/>
            <person name="Gellesch M."/>
            <person name="Goldberg J."/>
            <person name="Griggs A."/>
            <person name="Gujja S."/>
            <person name="Heilman E.R."/>
            <person name="Heiman D.I."/>
            <person name="Hepburn T.A."/>
            <person name="Howarth C."/>
            <person name="Jen D."/>
            <person name="Larson L."/>
            <person name="Lewis B."/>
            <person name="Mehta T."/>
            <person name="Park D."/>
            <person name="Pearson M."/>
            <person name="Richards J."/>
            <person name="Roberts A."/>
            <person name="Saif S."/>
            <person name="Shea T.D."/>
            <person name="Shenoy N."/>
            <person name="Sisk P."/>
            <person name="Stolte C."/>
            <person name="Sykes S.N."/>
            <person name="Thomson T."/>
            <person name="Walk T."/>
            <person name="White J."/>
            <person name="Yandava C."/>
            <person name="Straight P."/>
            <person name="Clardy J."/>
            <person name="Hung D."/>
            <person name="Kolter R."/>
            <person name="Mekalanos J."/>
            <person name="Walker S."/>
            <person name="Walsh C.T."/>
            <person name="Wieland-Brown L.C."/>
            <person name="Haas B."/>
            <person name="Nusbaum C."/>
            <person name="Birren B."/>
        </authorList>
    </citation>
    <scope>NUCLEOTIDE SEQUENCE [LARGE SCALE GENOMIC DNA]</scope>
    <source>
        <strain evidence="2 3">ATCC 53653</strain>
    </source>
</reference>
<sequence>MAQPIPRIMANVEQHEESTRSGARLPDMARFVEFLQAGKAETENPKHAAMIAVLIEHSVA</sequence>
<evidence type="ECO:0000313" key="2">
    <source>
        <dbReference type="EMBL" id="EFL21187.1"/>
    </source>
</evidence>
<dbReference type="HOGENOM" id="CLU_2939827_0_0_11"/>
<dbReference type="STRING" id="457427.SSOG_00899"/>